<feature type="compositionally biased region" description="Pro residues" evidence="1">
    <location>
        <begin position="199"/>
        <end position="230"/>
    </location>
</feature>
<feature type="compositionally biased region" description="Pro residues" evidence="1">
    <location>
        <begin position="30"/>
        <end position="40"/>
    </location>
</feature>
<dbReference type="GeneID" id="128778046"/>
<keyword evidence="2" id="KW-1185">Reference proteome</keyword>
<sequence>MAWGVGSDLRPWGHKPGSGVRRTRGGGPGPAGPPRTPLPLPRGRRRRREPPGPVRKMADGPGVACHPRRRHQPAMPATLQGHPTLTTRGPGDPASPHPHPGPARPGRSGSPRRRTVPQPHGRALTQSRLRGRQAARAEARRRRQRRAGSREAGGGGGPSARRWRDPRLPPTPRWRPSRLLLRPAKSGTFKNPCARNRPPARPRALPPPSAPPRPLRAPQRPPEGPGPPSSRPQDRPAAAQASRGAPNRRGGGA</sequence>
<feature type="region of interest" description="Disordered" evidence="1">
    <location>
        <begin position="1"/>
        <end position="253"/>
    </location>
</feature>
<proteinExistence type="predicted"/>
<evidence type="ECO:0000313" key="2">
    <source>
        <dbReference type="Proteomes" id="UP001165780"/>
    </source>
</evidence>
<accession>A0A9W2VU85</accession>
<reference evidence="3" key="1">
    <citation type="submission" date="2025-08" db="UniProtKB">
        <authorList>
            <consortium name="RefSeq"/>
        </authorList>
    </citation>
    <scope>IDENTIFICATION</scope>
    <source>
        <tissue evidence="3">Whole blood</tissue>
    </source>
</reference>
<organism evidence="2 3">
    <name type="scientific">Panthera pardus</name>
    <name type="common">Leopard</name>
    <name type="synonym">Felis pardus</name>
    <dbReference type="NCBI Taxonomy" id="9691"/>
    <lineage>
        <taxon>Eukaryota</taxon>
        <taxon>Metazoa</taxon>
        <taxon>Chordata</taxon>
        <taxon>Craniata</taxon>
        <taxon>Vertebrata</taxon>
        <taxon>Euteleostomi</taxon>
        <taxon>Mammalia</taxon>
        <taxon>Eutheria</taxon>
        <taxon>Laurasiatheria</taxon>
        <taxon>Carnivora</taxon>
        <taxon>Feliformia</taxon>
        <taxon>Felidae</taxon>
        <taxon>Pantherinae</taxon>
        <taxon>Panthera</taxon>
    </lineage>
</organism>
<name>A0A9W2VU85_PANPR</name>
<dbReference type="Proteomes" id="UP001165780">
    <property type="component" value="Unplaced"/>
</dbReference>
<gene>
    <name evidence="3" type="primary">LOC128778046</name>
</gene>
<feature type="compositionally biased region" description="Basic residues" evidence="1">
    <location>
        <begin position="129"/>
        <end position="147"/>
    </location>
</feature>
<feature type="compositionally biased region" description="Pro residues" evidence="1">
    <location>
        <begin position="93"/>
        <end position="103"/>
    </location>
</feature>
<dbReference type="RefSeq" id="XP_053762151.1">
    <property type="nucleotide sequence ID" value="XM_053906176.1"/>
</dbReference>
<protein>
    <submittedName>
        <fullName evidence="3">Proline-rich protein HaeIII subfamily 1-like</fullName>
    </submittedName>
</protein>
<dbReference type="AlphaFoldDB" id="A0A9W2VU85"/>
<evidence type="ECO:0000313" key="3">
    <source>
        <dbReference type="RefSeq" id="XP_053762151.1"/>
    </source>
</evidence>
<evidence type="ECO:0000256" key="1">
    <source>
        <dbReference type="SAM" id="MobiDB-lite"/>
    </source>
</evidence>